<keyword evidence="2" id="KW-1133">Transmembrane helix</keyword>
<accession>A0A183IK93</accession>
<keyword evidence="2" id="KW-0812">Transmembrane</keyword>
<reference evidence="3 4" key="2">
    <citation type="submission" date="2018-11" db="EMBL/GenBank/DDBJ databases">
        <authorList>
            <consortium name="Pathogen Informatics"/>
        </authorList>
    </citation>
    <scope>NUCLEOTIDE SEQUENCE [LARGE SCALE GENOMIC DNA]</scope>
</reference>
<dbReference type="AlphaFoldDB" id="A0A183IK93"/>
<sequence>MDWVRPDVEESESSVAAAAAASAVVVVNCAVPPTALSPVLCVNTNRDTGDTDEKNGRRPSVGRSIGRVIIIIIVVLSAVYFAPCSNDNCSSPCVALRSLNHQVGGMADSSQITKLPVIRVITLPPAAFPITRHPRALLADQSNDGNNDGPPRRVSGSGGACHSNDHHRPTGFQSVIARPPSTIGTISSYLQNGERKHQNCVRIAPGSANSDDGRLRNK</sequence>
<feature type="transmembrane region" description="Helical" evidence="2">
    <location>
        <begin position="64"/>
        <end position="83"/>
    </location>
</feature>
<evidence type="ECO:0000256" key="2">
    <source>
        <dbReference type="SAM" id="Phobius"/>
    </source>
</evidence>
<gene>
    <name evidence="3" type="ORF">SBAD_LOCUS4039</name>
</gene>
<proteinExistence type="predicted"/>
<evidence type="ECO:0000313" key="4">
    <source>
        <dbReference type="Proteomes" id="UP000270296"/>
    </source>
</evidence>
<reference evidence="5" key="1">
    <citation type="submission" date="2016-06" db="UniProtKB">
        <authorList>
            <consortium name="WormBaseParasite"/>
        </authorList>
    </citation>
    <scope>IDENTIFICATION</scope>
</reference>
<evidence type="ECO:0000313" key="3">
    <source>
        <dbReference type="EMBL" id="VDP03157.1"/>
    </source>
</evidence>
<protein>
    <submittedName>
        <fullName evidence="3 5">Uncharacterized protein</fullName>
    </submittedName>
</protein>
<feature type="region of interest" description="Disordered" evidence="1">
    <location>
        <begin position="139"/>
        <end position="178"/>
    </location>
</feature>
<organism evidence="5">
    <name type="scientific">Soboliphyme baturini</name>
    <dbReference type="NCBI Taxonomy" id="241478"/>
    <lineage>
        <taxon>Eukaryota</taxon>
        <taxon>Metazoa</taxon>
        <taxon>Ecdysozoa</taxon>
        <taxon>Nematoda</taxon>
        <taxon>Enoplea</taxon>
        <taxon>Dorylaimia</taxon>
        <taxon>Dioctophymatida</taxon>
        <taxon>Dioctophymatoidea</taxon>
        <taxon>Soboliphymatidae</taxon>
        <taxon>Soboliphyme</taxon>
    </lineage>
</organism>
<keyword evidence="2" id="KW-0472">Membrane</keyword>
<dbReference type="WBParaSite" id="SBAD_0000422001-mRNA-1">
    <property type="protein sequence ID" value="SBAD_0000422001-mRNA-1"/>
    <property type="gene ID" value="SBAD_0000422001"/>
</dbReference>
<dbReference type="Proteomes" id="UP000270296">
    <property type="component" value="Unassembled WGS sequence"/>
</dbReference>
<evidence type="ECO:0000313" key="5">
    <source>
        <dbReference type="WBParaSite" id="SBAD_0000422001-mRNA-1"/>
    </source>
</evidence>
<keyword evidence="4" id="KW-1185">Reference proteome</keyword>
<name>A0A183IK93_9BILA</name>
<evidence type="ECO:0000256" key="1">
    <source>
        <dbReference type="SAM" id="MobiDB-lite"/>
    </source>
</evidence>
<dbReference type="EMBL" id="UZAM01008086">
    <property type="protein sequence ID" value="VDP03157.1"/>
    <property type="molecule type" value="Genomic_DNA"/>
</dbReference>